<dbReference type="Proteomes" id="UP000539313">
    <property type="component" value="Unassembled WGS sequence"/>
</dbReference>
<dbReference type="EMBL" id="JACJII010000001">
    <property type="protein sequence ID" value="MBA9001444.1"/>
    <property type="molecule type" value="Genomic_DNA"/>
</dbReference>
<evidence type="ECO:0000313" key="1">
    <source>
        <dbReference type="EMBL" id="MBA9001444.1"/>
    </source>
</evidence>
<protein>
    <submittedName>
        <fullName evidence="1">Uncharacterized protein</fullName>
    </submittedName>
</protein>
<sequence length="61" mass="7017">MMRGFRVGRRVAGQLSRVRPDTARPDPEFRKALRERLMADAAGAARIPARRRRSGRWPWSG</sequence>
<comment type="caution">
    <text evidence="1">The sequence shown here is derived from an EMBL/GenBank/DDBJ whole genome shotgun (WGS) entry which is preliminary data.</text>
</comment>
<gene>
    <name evidence="1" type="ORF">HNR21_000326</name>
</gene>
<accession>A0A7W3MT75</accession>
<name>A0A7W3MT75_9ACTN</name>
<reference evidence="1 2" key="1">
    <citation type="submission" date="2020-08" db="EMBL/GenBank/DDBJ databases">
        <title>Sequencing the genomes of 1000 actinobacteria strains.</title>
        <authorList>
            <person name="Klenk H.-P."/>
        </authorList>
    </citation>
    <scope>NUCLEOTIDE SEQUENCE [LARGE SCALE GENOMIC DNA]</scope>
    <source>
        <strain evidence="1 2">DSM 45823</strain>
    </source>
</reference>
<keyword evidence="2" id="KW-1185">Reference proteome</keyword>
<dbReference type="AlphaFoldDB" id="A0A7W3MT75"/>
<organism evidence="1 2">
    <name type="scientific">Thermomonospora cellulosilytica</name>
    <dbReference type="NCBI Taxonomy" id="1411118"/>
    <lineage>
        <taxon>Bacteria</taxon>
        <taxon>Bacillati</taxon>
        <taxon>Actinomycetota</taxon>
        <taxon>Actinomycetes</taxon>
        <taxon>Streptosporangiales</taxon>
        <taxon>Thermomonosporaceae</taxon>
        <taxon>Thermomonospora</taxon>
    </lineage>
</organism>
<evidence type="ECO:0000313" key="2">
    <source>
        <dbReference type="Proteomes" id="UP000539313"/>
    </source>
</evidence>
<proteinExistence type="predicted"/>